<feature type="domain" description="MaoC-like" evidence="1">
    <location>
        <begin position="215"/>
        <end position="292"/>
    </location>
</feature>
<dbReference type="InterPro" id="IPR002539">
    <property type="entry name" value="MaoC-like_dom"/>
</dbReference>
<dbReference type="InterPro" id="IPR016024">
    <property type="entry name" value="ARM-type_fold"/>
</dbReference>
<evidence type="ECO:0000313" key="2">
    <source>
        <dbReference type="EMBL" id="KYN37103.1"/>
    </source>
</evidence>
<evidence type="ECO:0000259" key="1">
    <source>
        <dbReference type="Pfam" id="PF01575"/>
    </source>
</evidence>
<reference evidence="2 3" key="1">
    <citation type="submission" date="2016-03" db="EMBL/GenBank/DDBJ databases">
        <title>Trachymyrmex septentrionalis WGS genome.</title>
        <authorList>
            <person name="Nygaard S."/>
            <person name="Hu H."/>
            <person name="Boomsma J."/>
            <person name="Zhang G."/>
        </authorList>
    </citation>
    <scope>NUCLEOTIDE SEQUENCE [LARGE SCALE GENOMIC DNA]</scope>
    <source>
        <strain evidence="2">Tsep2-gDNA-1</strain>
        <tissue evidence="2">Whole body</tissue>
    </source>
</reference>
<proteinExistence type="predicted"/>
<dbReference type="GO" id="GO:0018812">
    <property type="term" value="F:3-hydroxyacyl-CoA dehydratase activity"/>
    <property type="evidence" value="ECO:0007669"/>
    <property type="project" value="UniProtKB-ARBA"/>
</dbReference>
<sequence>MFSSRARLTKRTGKNPTGRYDFLKLLVTEYTTTSSKDAQEQVLANLANFAYDPVNYGYMRQLKVIDIFLNALSQSNPKLVRFGIGGLCNLCLDGINKLYILRNQGVESISSLLSSEDEDVLLGVITTLMFLITPESVDEITSPRIIKRMLDLSDPSYEHRRVKNVAMLFLNDCCETSTVEKFLKNHSVRTTKIRSFAVTTMNNLREGDQVSVLKVITNDDILKFAELTGDHNPIHTESARNIAHGALLNGLVSGLIGTKLPGAGTIVIEQNITFPKPCYAGDTVKVIVKITSIKMYLTLVIMALCISYSYAENNSTVTNIKSSMNIKQPTGCACAIFLSGQFKKGNKEQPKGHPALIHEYPDPIPCTTIGNKLCVNKCLETIVKHLPNSQAILCASIDRDCHKERAYLFFKNCKDEWINTNLSAGREYCCKDGMAYKC</sequence>
<dbReference type="STRING" id="34720.A0A195F9I5"/>
<dbReference type="Gene3D" id="3.10.129.10">
    <property type="entry name" value="Hotdog Thioesterase"/>
    <property type="match status" value="1"/>
</dbReference>
<dbReference type="PANTHER" id="PTHR46263:SF1">
    <property type="entry name" value="ARMADILLO REPEAT-CONTAINING PROTEIN 7"/>
    <property type="match status" value="1"/>
</dbReference>
<dbReference type="Proteomes" id="UP000078541">
    <property type="component" value="Unassembled WGS sequence"/>
</dbReference>
<name>A0A195F9I5_9HYME</name>
<dbReference type="PANTHER" id="PTHR46263">
    <property type="entry name" value="ARMADILLO REPEAT-CONTAINING PROTEIN 7"/>
    <property type="match status" value="1"/>
</dbReference>
<dbReference type="InterPro" id="IPR042462">
    <property type="entry name" value="ARMC7"/>
</dbReference>
<dbReference type="Pfam" id="PF01575">
    <property type="entry name" value="MaoC_dehydratas"/>
    <property type="match status" value="1"/>
</dbReference>
<gene>
    <name evidence="2" type="ORF">ALC56_08894</name>
</gene>
<dbReference type="Gene3D" id="1.25.10.10">
    <property type="entry name" value="Leucine-rich Repeat Variant"/>
    <property type="match status" value="1"/>
</dbReference>
<evidence type="ECO:0000313" key="3">
    <source>
        <dbReference type="Proteomes" id="UP000078541"/>
    </source>
</evidence>
<dbReference type="InterPro" id="IPR011989">
    <property type="entry name" value="ARM-like"/>
</dbReference>
<dbReference type="InterPro" id="IPR029069">
    <property type="entry name" value="HotDog_dom_sf"/>
</dbReference>
<dbReference type="AlphaFoldDB" id="A0A195F9I5"/>
<dbReference type="SUPFAM" id="SSF54637">
    <property type="entry name" value="Thioesterase/thiol ester dehydrase-isomerase"/>
    <property type="match status" value="1"/>
</dbReference>
<dbReference type="CDD" id="cd03449">
    <property type="entry name" value="R_hydratase"/>
    <property type="match status" value="1"/>
</dbReference>
<protein>
    <submittedName>
        <fullName evidence="2">Armadillo repeat-containing protein 7</fullName>
    </submittedName>
</protein>
<accession>A0A195F9I5</accession>
<dbReference type="EMBL" id="KQ981727">
    <property type="protein sequence ID" value="KYN37103.1"/>
    <property type="molecule type" value="Genomic_DNA"/>
</dbReference>
<dbReference type="SUPFAM" id="SSF48371">
    <property type="entry name" value="ARM repeat"/>
    <property type="match status" value="1"/>
</dbReference>
<keyword evidence="3" id="KW-1185">Reference proteome</keyword>
<organism evidence="2 3">
    <name type="scientific">Trachymyrmex septentrionalis</name>
    <dbReference type="NCBI Taxonomy" id="34720"/>
    <lineage>
        <taxon>Eukaryota</taxon>
        <taxon>Metazoa</taxon>
        <taxon>Ecdysozoa</taxon>
        <taxon>Arthropoda</taxon>
        <taxon>Hexapoda</taxon>
        <taxon>Insecta</taxon>
        <taxon>Pterygota</taxon>
        <taxon>Neoptera</taxon>
        <taxon>Endopterygota</taxon>
        <taxon>Hymenoptera</taxon>
        <taxon>Apocrita</taxon>
        <taxon>Aculeata</taxon>
        <taxon>Formicoidea</taxon>
        <taxon>Formicidae</taxon>
        <taxon>Myrmicinae</taxon>
        <taxon>Trachymyrmex</taxon>
    </lineage>
</organism>